<reference evidence="2" key="1">
    <citation type="submission" date="2020-01" db="EMBL/GenBank/DDBJ databases">
        <authorList>
            <consortium name="DOE Joint Genome Institute"/>
            <person name="Haridas S."/>
            <person name="Albert R."/>
            <person name="Binder M."/>
            <person name="Bloem J."/>
            <person name="Labutti K."/>
            <person name="Salamov A."/>
            <person name="Andreopoulos B."/>
            <person name="Baker S.E."/>
            <person name="Barry K."/>
            <person name="Bills G."/>
            <person name="Bluhm B.H."/>
            <person name="Cannon C."/>
            <person name="Castanera R."/>
            <person name="Culley D.E."/>
            <person name="Daum C."/>
            <person name="Ezra D."/>
            <person name="Gonzalez J.B."/>
            <person name="Henrissat B."/>
            <person name="Kuo A."/>
            <person name="Liang C."/>
            <person name="Lipzen A."/>
            <person name="Lutzoni F."/>
            <person name="Magnuson J."/>
            <person name="Mondo S."/>
            <person name="Nolan M."/>
            <person name="Ohm R."/>
            <person name="Pangilinan J."/>
            <person name="Park H.-J."/>
            <person name="Ramirez L."/>
            <person name="Alfaro M."/>
            <person name="Sun H."/>
            <person name="Tritt A."/>
            <person name="Yoshinaga Y."/>
            <person name="Zwiers L.-H."/>
            <person name="Turgeon B.G."/>
            <person name="Goodwin S.B."/>
            <person name="Spatafora J.W."/>
            <person name="Crous P.W."/>
            <person name="Grigoriev I.V."/>
        </authorList>
    </citation>
    <scope>NUCLEOTIDE SEQUENCE</scope>
    <source>
        <strain evidence="2">CBS 342.82</strain>
    </source>
</reference>
<dbReference type="GeneID" id="54366634"/>
<evidence type="ECO:0000313" key="2">
    <source>
        <dbReference type="RefSeq" id="XP_033456550.1"/>
    </source>
</evidence>
<reference evidence="2" key="2">
    <citation type="submission" date="2020-04" db="EMBL/GenBank/DDBJ databases">
        <authorList>
            <consortium name="NCBI Genome Project"/>
        </authorList>
    </citation>
    <scope>NUCLEOTIDE SEQUENCE</scope>
    <source>
        <strain evidence="2">CBS 342.82</strain>
    </source>
</reference>
<proteinExistence type="predicted"/>
<name>A0A6J3LW72_9PEZI</name>
<organism evidence="2">
    <name type="scientific">Dissoconium aciculare CBS 342.82</name>
    <dbReference type="NCBI Taxonomy" id="1314786"/>
    <lineage>
        <taxon>Eukaryota</taxon>
        <taxon>Fungi</taxon>
        <taxon>Dikarya</taxon>
        <taxon>Ascomycota</taxon>
        <taxon>Pezizomycotina</taxon>
        <taxon>Dothideomycetes</taxon>
        <taxon>Dothideomycetidae</taxon>
        <taxon>Mycosphaerellales</taxon>
        <taxon>Dissoconiaceae</taxon>
        <taxon>Dissoconium</taxon>
    </lineage>
</organism>
<keyword evidence="1" id="KW-1185">Reference proteome</keyword>
<sequence>MVIIACCCYHLKISNHPSRPRYINHVTCELPTIFIHVLTIARFLRQNRPSIVISPFLSHTYTHTRARAHTHTQEHPPVSKQHYMRPRTCHALPRSLRNLFQDTPSSLVSPLFTRRVGLTRALWNYKRCLSALLRKALKSSSAGVLHRHKSASATAILIVHTPSRRRDFTCQHRSSRHSCHLQSI</sequence>
<reference evidence="2" key="3">
    <citation type="submission" date="2025-08" db="UniProtKB">
        <authorList>
            <consortium name="RefSeq"/>
        </authorList>
    </citation>
    <scope>IDENTIFICATION</scope>
    <source>
        <strain evidence="2">CBS 342.82</strain>
    </source>
</reference>
<dbReference type="Proteomes" id="UP000504637">
    <property type="component" value="Unplaced"/>
</dbReference>
<dbReference type="AlphaFoldDB" id="A0A6J3LW72"/>
<dbReference type="RefSeq" id="XP_033456550.1">
    <property type="nucleotide sequence ID" value="XM_033608833.1"/>
</dbReference>
<gene>
    <name evidence="2" type="ORF">K489DRAFT_68128</name>
</gene>
<evidence type="ECO:0000313" key="1">
    <source>
        <dbReference type="Proteomes" id="UP000504637"/>
    </source>
</evidence>
<accession>A0A6J3LW72</accession>
<protein>
    <submittedName>
        <fullName evidence="2">Uncharacterized protein</fullName>
    </submittedName>
</protein>